<sequence length="232" mass="25237">MAGWHLTIGILECGAVATPLQTHAPSYTEAFRRFLSPDGSGPVLKSYHCYGGKFPRRGDECDGWLLTGSAASVYDGDEWIGDLEEFARSAAESRPLVGICFGHQLIAQAFGGRVGRASGWGIGVHRHELSEDGAPISHLELLASHQDQVIIPPSQARVLGGSEFCPIGSMTIGQNVLTIQNHPEMTREFAKNLYDSRRQRIGEETVEAALAGLSRPTNEADVREWILTFFGC</sequence>
<dbReference type="CDD" id="cd01741">
    <property type="entry name" value="GATase1_1"/>
    <property type="match status" value="1"/>
</dbReference>
<dbReference type="InterPro" id="IPR044992">
    <property type="entry name" value="ChyE-like"/>
</dbReference>
<proteinExistence type="predicted"/>
<dbReference type="SUPFAM" id="SSF52317">
    <property type="entry name" value="Class I glutamine amidotransferase-like"/>
    <property type="match status" value="1"/>
</dbReference>
<dbReference type="EMBL" id="UINC01133605">
    <property type="protein sequence ID" value="SVD16632.1"/>
    <property type="molecule type" value="Genomic_DNA"/>
</dbReference>
<dbReference type="PANTHER" id="PTHR42695:SF5">
    <property type="entry name" value="GLUTAMINE AMIDOTRANSFERASE YLR126C-RELATED"/>
    <property type="match status" value="1"/>
</dbReference>
<feature type="domain" description="Glutamine amidotransferase" evidence="1">
    <location>
        <begin position="60"/>
        <end position="187"/>
    </location>
</feature>
<gene>
    <name evidence="2" type="ORF">METZ01_LOCUS369486</name>
</gene>
<reference evidence="2" key="1">
    <citation type="submission" date="2018-05" db="EMBL/GenBank/DDBJ databases">
        <authorList>
            <person name="Lanie J.A."/>
            <person name="Ng W.-L."/>
            <person name="Kazmierczak K.M."/>
            <person name="Andrzejewski T.M."/>
            <person name="Davidsen T.M."/>
            <person name="Wayne K.J."/>
            <person name="Tettelin H."/>
            <person name="Glass J.I."/>
            <person name="Rusch D."/>
            <person name="Podicherti R."/>
            <person name="Tsui H.-C.T."/>
            <person name="Winkler M.E."/>
        </authorList>
    </citation>
    <scope>NUCLEOTIDE SEQUENCE</scope>
</reference>
<evidence type="ECO:0000313" key="2">
    <source>
        <dbReference type="EMBL" id="SVD16632.1"/>
    </source>
</evidence>
<organism evidence="2">
    <name type="scientific">marine metagenome</name>
    <dbReference type="NCBI Taxonomy" id="408172"/>
    <lineage>
        <taxon>unclassified sequences</taxon>
        <taxon>metagenomes</taxon>
        <taxon>ecological metagenomes</taxon>
    </lineage>
</organism>
<dbReference type="InterPro" id="IPR029062">
    <property type="entry name" value="Class_I_gatase-like"/>
</dbReference>
<dbReference type="Pfam" id="PF00117">
    <property type="entry name" value="GATase"/>
    <property type="match status" value="1"/>
</dbReference>
<dbReference type="PROSITE" id="PS51273">
    <property type="entry name" value="GATASE_TYPE_1"/>
    <property type="match status" value="1"/>
</dbReference>
<dbReference type="InterPro" id="IPR017926">
    <property type="entry name" value="GATASE"/>
</dbReference>
<dbReference type="Gene3D" id="3.40.50.880">
    <property type="match status" value="1"/>
</dbReference>
<accession>A0A382T4A7</accession>
<dbReference type="PANTHER" id="PTHR42695">
    <property type="entry name" value="GLUTAMINE AMIDOTRANSFERASE YLR126C-RELATED"/>
    <property type="match status" value="1"/>
</dbReference>
<evidence type="ECO:0000259" key="1">
    <source>
        <dbReference type="Pfam" id="PF00117"/>
    </source>
</evidence>
<name>A0A382T4A7_9ZZZZ</name>
<dbReference type="AlphaFoldDB" id="A0A382T4A7"/>
<protein>
    <recommendedName>
        <fullName evidence="1">Glutamine amidotransferase domain-containing protein</fullName>
    </recommendedName>
</protein>
<dbReference type="GO" id="GO:0005829">
    <property type="term" value="C:cytosol"/>
    <property type="evidence" value="ECO:0007669"/>
    <property type="project" value="TreeGrafter"/>
</dbReference>